<evidence type="ECO:0000259" key="6">
    <source>
        <dbReference type="PROSITE" id="PS50262"/>
    </source>
</evidence>
<evidence type="ECO:0000313" key="7">
    <source>
        <dbReference type="EMBL" id="CAF4378973.1"/>
    </source>
</evidence>
<feature type="transmembrane region" description="Helical" evidence="5">
    <location>
        <begin position="72"/>
        <end position="89"/>
    </location>
</feature>
<dbReference type="Pfam" id="PF02225">
    <property type="entry name" value="PA"/>
    <property type="match status" value="1"/>
</dbReference>
<comment type="caution">
    <text evidence="7">The sequence shown here is derived from an EMBL/GenBank/DDBJ whole genome shotgun (WGS) entry which is preliminary data.</text>
</comment>
<evidence type="ECO:0000256" key="5">
    <source>
        <dbReference type="SAM" id="Phobius"/>
    </source>
</evidence>
<dbReference type="PANTHER" id="PTHR10404">
    <property type="entry name" value="N-ACETYLATED-ALPHA-LINKED ACIDIC DIPEPTIDASE"/>
    <property type="match status" value="1"/>
</dbReference>
<keyword evidence="4 5" id="KW-0472">Membrane</keyword>
<evidence type="ECO:0000256" key="1">
    <source>
        <dbReference type="ARBA" id="ARBA00004370"/>
    </source>
</evidence>
<dbReference type="Gene3D" id="3.50.30.30">
    <property type="match status" value="1"/>
</dbReference>
<feature type="transmembrane region" description="Helical" evidence="5">
    <location>
        <begin position="96"/>
        <end position="116"/>
    </location>
</feature>
<feature type="domain" description="G-protein coupled receptors family 1 profile" evidence="6">
    <location>
        <begin position="58"/>
        <end position="279"/>
    </location>
</feature>
<dbReference type="PROSITE" id="PS50262">
    <property type="entry name" value="G_PROTEIN_RECEP_F1_2"/>
    <property type="match status" value="1"/>
</dbReference>
<comment type="subcellular location">
    <subcellularLocation>
        <location evidence="1">Membrane</location>
    </subcellularLocation>
</comment>
<dbReference type="EMBL" id="CAJOBJ010052174">
    <property type="protein sequence ID" value="CAF4378973.1"/>
    <property type="molecule type" value="Genomic_DNA"/>
</dbReference>
<keyword evidence="3 5" id="KW-1133">Transmembrane helix</keyword>
<dbReference type="SUPFAM" id="SSF81321">
    <property type="entry name" value="Family A G protein-coupled receptor-like"/>
    <property type="match status" value="1"/>
</dbReference>
<dbReference type="SUPFAM" id="SSF53187">
    <property type="entry name" value="Zn-dependent exopeptidases"/>
    <property type="match status" value="1"/>
</dbReference>
<evidence type="ECO:0000256" key="2">
    <source>
        <dbReference type="ARBA" id="ARBA00022692"/>
    </source>
</evidence>
<reference evidence="7" key="1">
    <citation type="submission" date="2021-02" db="EMBL/GenBank/DDBJ databases">
        <authorList>
            <person name="Nowell W R."/>
        </authorList>
    </citation>
    <scope>NUCLEOTIDE SEQUENCE</scope>
</reference>
<dbReference type="InterPro" id="IPR003137">
    <property type="entry name" value="PA_domain"/>
</dbReference>
<sequence>MSYDDGPTFWSFNLHNETTKTNECNRFNYSIGPTEVVLIAFHIGRTISIVCITFGFLGTVTLIFTICHTSFYYLPYGLLLLFISTFDMIRLISTTFYYLMQSNIIPLNLSTITIYITLSRCSKIVTNWLKVILAVERLISVKYWIAHRYNVNSKNSKRIHRLHQRKLLLLILILLSCSLISQHPNLLPKRFISTCICPSRLLVINTPNPHFYFYYLNKAFNEFLFTIISYVILDNVLPIVILIIFNSILVYELKRLPPKTSLELINHAITGYACFLSCYSLRSVTAISIILFVGGLLIGRFAIPRISNSISTDNLAIVNKQIEEERLIIWNDLKQRFLNLVNAQEIEKNLQNLTRRTHLAGTDDDRNEAESIARLWREHGLDVTIHPYDVLLSYPNPIQPNIVSILDQNHLPIFQSQGRETMFDEDDKSLPFDNIVRPFLAYTPNGTVQSQKLFYVNYCTTNDFQFIETVIDKNELNGAIVICRYGKIFRGNKIGNAEKYGIVGVILYNDPLNYAPNSTLAGSVYPNSIYMPDMGHQRGSALLLSGDPLTKHYPAKDYMFRDPIDNNPWLPKIVAQQIGYREAREILM</sequence>
<name>A0A8S2V5I7_9BILA</name>
<dbReference type="InterPro" id="IPR046450">
    <property type="entry name" value="PA_dom_sf"/>
</dbReference>
<dbReference type="GO" id="GO:0004180">
    <property type="term" value="F:carboxypeptidase activity"/>
    <property type="evidence" value="ECO:0007669"/>
    <property type="project" value="TreeGrafter"/>
</dbReference>
<feature type="transmembrane region" description="Helical" evidence="5">
    <location>
        <begin position="223"/>
        <end position="251"/>
    </location>
</feature>
<dbReference type="InterPro" id="IPR039373">
    <property type="entry name" value="Peptidase_M28B"/>
</dbReference>
<protein>
    <recommendedName>
        <fullName evidence="6">G-protein coupled receptors family 1 profile domain-containing protein</fullName>
    </recommendedName>
</protein>
<accession>A0A8S2V5I7</accession>
<feature type="transmembrane region" description="Helical" evidence="5">
    <location>
        <begin position="167"/>
        <end position="184"/>
    </location>
</feature>
<feature type="transmembrane region" description="Helical" evidence="5">
    <location>
        <begin position="272"/>
        <end position="298"/>
    </location>
</feature>
<dbReference type="PANTHER" id="PTHR10404:SF77">
    <property type="entry name" value="GLUTAMATE CARBOXYPEPTIDASE 2 HOMOLOG"/>
    <property type="match status" value="1"/>
</dbReference>
<dbReference type="GO" id="GO:0016020">
    <property type="term" value="C:membrane"/>
    <property type="evidence" value="ECO:0007669"/>
    <property type="project" value="UniProtKB-SubCell"/>
</dbReference>
<evidence type="ECO:0000256" key="3">
    <source>
        <dbReference type="ARBA" id="ARBA00022989"/>
    </source>
</evidence>
<feature type="transmembrane region" description="Helical" evidence="5">
    <location>
        <begin position="47"/>
        <end position="66"/>
    </location>
</feature>
<gene>
    <name evidence="7" type="ORF">GIL414_LOCUS29190</name>
</gene>
<proteinExistence type="predicted"/>
<dbReference type="InterPro" id="IPR017452">
    <property type="entry name" value="GPCR_Rhodpsn_7TM"/>
</dbReference>
<dbReference type="AlphaFoldDB" id="A0A8S2V5I7"/>
<evidence type="ECO:0000256" key="4">
    <source>
        <dbReference type="ARBA" id="ARBA00023136"/>
    </source>
</evidence>
<evidence type="ECO:0000313" key="8">
    <source>
        <dbReference type="Proteomes" id="UP000681720"/>
    </source>
</evidence>
<dbReference type="SUPFAM" id="SSF52025">
    <property type="entry name" value="PA domain"/>
    <property type="match status" value="1"/>
</dbReference>
<dbReference type="Proteomes" id="UP000681720">
    <property type="component" value="Unassembled WGS sequence"/>
</dbReference>
<keyword evidence="2 5" id="KW-0812">Transmembrane</keyword>
<organism evidence="7 8">
    <name type="scientific">Rotaria magnacalcarata</name>
    <dbReference type="NCBI Taxonomy" id="392030"/>
    <lineage>
        <taxon>Eukaryota</taxon>
        <taxon>Metazoa</taxon>
        <taxon>Spiralia</taxon>
        <taxon>Gnathifera</taxon>
        <taxon>Rotifera</taxon>
        <taxon>Eurotatoria</taxon>
        <taxon>Bdelloidea</taxon>
        <taxon>Philodinida</taxon>
        <taxon>Philodinidae</taxon>
        <taxon>Rotaria</taxon>
    </lineage>
</organism>